<dbReference type="SUPFAM" id="SSF56204">
    <property type="entry name" value="Hect, E3 ligase catalytic domain"/>
    <property type="match status" value="1"/>
</dbReference>
<dbReference type="EC" id="2.3.2.26" evidence="3"/>
<keyword evidence="4" id="KW-0808">Transferase</keyword>
<gene>
    <name evidence="12" type="ORF">PV328_008203</name>
</gene>
<comment type="pathway">
    <text evidence="2">Protein modification; protein ubiquitination.</text>
</comment>
<reference evidence="12" key="2">
    <citation type="submission" date="2023-03" db="EMBL/GenBank/DDBJ databases">
        <authorList>
            <person name="Inwood S.N."/>
            <person name="Skelly J.G."/>
            <person name="Guhlin J."/>
            <person name="Harrop T.W.R."/>
            <person name="Goldson S.G."/>
            <person name="Dearden P.K."/>
        </authorList>
    </citation>
    <scope>NUCLEOTIDE SEQUENCE</scope>
    <source>
        <strain evidence="12">Irish</strain>
        <tissue evidence="12">Whole body</tissue>
    </source>
</reference>
<dbReference type="SMART" id="SM00119">
    <property type="entry name" value="HECTc"/>
    <property type="match status" value="1"/>
</dbReference>
<dbReference type="Pfam" id="PF00612">
    <property type="entry name" value="IQ"/>
    <property type="match status" value="1"/>
</dbReference>
<evidence type="ECO:0000256" key="8">
    <source>
        <dbReference type="ARBA" id="ARBA00067505"/>
    </source>
</evidence>
<reference evidence="12" key="1">
    <citation type="journal article" date="2023" name="bioRxiv">
        <title>Scaffold-level genome assemblies of two parasitoid biocontrol wasps reveal the parthenogenesis mechanism and an associated novel virus.</title>
        <authorList>
            <person name="Inwood S."/>
            <person name="Skelly J."/>
            <person name="Guhlin J."/>
            <person name="Harrop T."/>
            <person name="Goldson S."/>
            <person name="Dearden P."/>
        </authorList>
    </citation>
    <scope>NUCLEOTIDE SEQUENCE</scope>
    <source>
        <strain evidence="12">Irish</strain>
        <tissue evidence="12">Whole body</tissue>
    </source>
</reference>
<dbReference type="GO" id="GO:0009966">
    <property type="term" value="P:regulation of signal transduction"/>
    <property type="evidence" value="ECO:0007669"/>
    <property type="project" value="UniProtKB-ARBA"/>
</dbReference>
<organism evidence="12 13">
    <name type="scientific">Microctonus aethiopoides</name>
    <dbReference type="NCBI Taxonomy" id="144406"/>
    <lineage>
        <taxon>Eukaryota</taxon>
        <taxon>Metazoa</taxon>
        <taxon>Ecdysozoa</taxon>
        <taxon>Arthropoda</taxon>
        <taxon>Hexapoda</taxon>
        <taxon>Insecta</taxon>
        <taxon>Pterygota</taxon>
        <taxon>Neoptera</taxon>
        <taxon>Endopterygota</taxon>
        <taxon>Hymenoptera</taxon>
        <taxon>Apocrita</taxon>
        <taxon>Ichneumonoidea</taxon>
        <taxon>Braconidae</taxon>
        <taxon>Euphorinae</taxon>
        <taxon>Microctonus</taxon>
    </lineage>
</organism>
<sequence>MFRAEESPKGSFLQQTKAAREERANEKRKEAAVVCIQACIRGWLARSKFATRILIEFDEFFPEELSNDVSIELKPALQVYKQISRFLIIFRKDRDQSRIERICRYLVKTLDSESPKLSYVGVALNKEHYISWISQMKTVLYQCMIGMDTLRPERPADHRSILLRLHTLVSFTSTGTWTIQKVKGMEKLKAGMNQLCANIMGHLVNKGFYTVMQTLLVKGLGREKIGLKPLALSAAVTLTMRPLISSQMSDKLVSLFLINIFSVPALIYHLNIHSSECIGLLTTNNLFSRSLELLNSEQNLRIIFNALEGNYALCLLANLIQLANIERDEVLKDLYFSSFTFVVTKMLESCQQYVVAKQSNLTHWHPVLGCFAQAVDPSLHGAISYTKTQLTYLWTGKIVSQLIGEPLIEIVAKEVPSPVEHQSTSVGTNIFRRAFMEARTNRNNSNKNYRKLGSPETTKIALICSLYQTALHTLTQMKLDILTGLCYQDTILYNMWLFLNTLGPHCGLKAFLDHLAANTKCSAPEFQMLILFCDCMTHYVTILDDMEMYEQQEPFKISDFITMGYFLNQFLYKAVLNNLFDVTDIKTVSNNPLFTSLHTLLMAIYRRDCRRTFCPDSHWLAKEVRVSGFLADLEKGRRGAALLLSKMPHVIPHSERVVLFRKHVADEKAVLGLTESACNSPPSTLIAVHRSRIVEDGYRQLAMLPPQALKGVIRVRFVNEQGLDEAGIDQDGVFKEFLEETIKRVFDPSLNLFKATSENRLYPSPTSYMQENHLQLFEFVGRMLGKAVYEGIVVDVPFASFFVSQFSGQAGGSLYSWLDELASLDRDLYRSLTLVKHYKGDVSQLELTFSLDEDVMGKIVTHELNPGGKAETVTNSNKINYIHHMAHFRMHRQIKDQTAAFTKGFKSIINPEWLTLFSTPELQRLISGDNVPLDLRDLRRHTQYYGGFHDSHRVVCWLWDILEKDFTEEERGLFLKFVTSCSKSPLLGFAHLEPPFSIRCVEVGDDEDTGDTIGSVIRGFFTIRKKDPQNRLPTSSTCFNLLKLPNYQKKSTLREKLRYAVTSNTGFELS</sequence>
<proteinExistence type="predicted"/>
<dbReference type="PANTHER" id="PTHR45700">
    <property type="entry name" value="UBIQUITIN-PROTEIN LIGASE E3C"/>
    <property type="match status" value="1"/>
</dbReference>
<comment type="caution">
    <text evidence="12">The sequence shown here is derived from an EMBL/GenBank/DDBJ whole genome shotgun (WGS) entry which is preliminary data.</text>
</comment>
<dbReference type="Gene3D" id="3.30.2410.10">
    <property type="entry name" value="Hect, E3 ligase catalytic domain"/>
    <property type="match status" value="1"/>
</dbReference>
<feature type="active site" description="Glycyl thioester intermediate" evidence="10">
    <location>
        <position position="1038"/>
    </location>
</feature>
<evidence type="ECO:0000256" key="1">
    <source>
        <dbReference type="ARBA" id="ARBA00000885"/>
    </source>
</evidence>
<accession>A0AA39CAA8</accession>
<dbReference type="PROSITE" id="PS50237">
    <property type="entry name" value="HECT"/>
    <property type="match status" value="1"/>
</dbReference>
<dbReference type="PANTHER" id="PTHR45700:SF3">
    <property type="entry name" value="UBIQUITIN-PROTEIN LIGASE E3B"/>
    <property type="match status" value="1"/>
</dbReference>
<evidence type="ECO:0000313" key="12">
    <source>
        <dbReference type="EMBL" id="KAK0160837.1"/>
    </source>
</evidence>
<dbReference type="GO" id="GO:0006511">
    <property type="term" value="P:ubiquitin-dependent protein catabolic process"/>
    <property type="evidence" value="ECO:0007669"/>
    <property type="project" value="TreeGrafter"/>
</dbReference>
<evidence type="ECO:0000256" key="2">
    <source>
        <dbReference type="ARBA" id="ARBA00004906"/>
    </source>
</evidence>
<dbReference type="InterPro" id="IPR000569">
    <property type="entry name" value="HECT_dom"/>
</dbReference>
<evidence type="ECO:0000256" key="3">
    <source>
        <dbReference type="ARBA" id="ARBA00012485"/>
    </source>
</evidence>
<comment type="subcellular location">
    <subcellularLocation>
        <location evidence="7">Postsynaptic density</location>
    </subcellularLocation>
</comment>
<keyword evidence="6" id="KW-0770">Synapse</keyword>
<protein>
    <recommendedName>
        <fullName evidence="8">Ubiquitin-protein ligase E3B</fullName>
        <ecNumber evidence="3">2.3.2.26</ecNumber>
    </recommendedName>
    <alternativeName>
        <fullName evidence="9">HECT-type ubiquitin transferase E3B</fullName>
    </alternativeName>
</protein>
<dbReference type="PROSITE" id="PS50096">
    <property type="entry name" value="IQ"/>
    <property type="match status" value="1"/>
</dbReference>
<dbReference type="CDD" id="cd00078">
    <property type="entry name" value="HECTc"/>
    <property type="match status" value="1"/>
</dbReference>
<dbReference type="FunFam" id="3.30.2410.10:FF:000012">
    <property type="entry name" value="Ubiquitin-protein ligase E3B"/>
    <property type="match status" value="1"/>
</dbReference>
<feature type="domain" description="HECT" evidence="11">
    <location>
        <begin position="705"/>
        <end position="1070"/>
    </location>
</feature>
<dbReference type="Gene3D" id="3.90.1750.10">
    <property type="entry name" value="Hect, E3 ligase catalytic domains"/>
    <property type="match status" value="1"/>
</dbReference>
<dbReference type="InterPro" id="IPR000048">
    <property type="entry name" value="IQ_motif_EF-hand-BS"/>
</dbReference>
<evidence type="ECO:0000259" key="11">
    <source>
        <dbReference type="PROSITE" id="PS50237"/>
    </source>
</evidence>
<evidence type="ECO:0000256" key="4">
    <source>
        <dbReference type="ARBA" id="ARBA00022679"/>
    </source>
</evidence>
<evidence type="ECO:0000313" key="13">
    <source>
        <dbReference type="Proteomes" id="UP001168990"/>
    </source>
</evidence>
<dbReference type="Proteomes" id="UP001168990">
    <property type="component" value="Unassembled WGS sequence"/>
</dbReference>
<dbReference type="Pfam" id="PF00632">
    <property type="entry name" value="HECT"/>
    <property type="match status" value="1"/>
</dbReference>
<evidence type="ECO:0000256" key="9">
    <source>
        <dbReference type="ARBA" id="ARBA00077267"/>
    </source>
</evidence>
<evidence type="ECO:0000256" key="5">
    <source>
        <dbReference type="ARBA" id="ARBA00022786"/>
    </source>
</evidence>
<dbReference type="FunFam" id="3.30.2160.10:FF:000002">
    <property type="entry name" value="Putative Ubiquitin-protein ligase E3C"/>
    <property type="match status" value="1"/>
</dbReference>
<name>A0AA39CAA8_9HYME</name>
<dbReference type="InterPro" id="IPR035983">
    <property type="entry name" value="Hect_E3_ubiquitin_ligase"/>
</dbReference>
<dbReference type="GO" id="GO:0000209">
    <property type="term" value="P:protein polyubiquitination"/>
    <property type="evidence" value="ECO:0007669"/>
    <property type="project" value="InterPro"/>
</dbReference>
<dbReference type="GO" id="GO:0061630">
    <property type="term" value="F:ubiquitin protein ligase activity"/>
    <property type="evidence" value="ECO:0007669"/>
    <property type="project" value="UniProtKB-EC"/>
</dbReference>
<comment type="catalytic activity">
    <reaction evidence="1">
        <text>S-ubiquitinyl-[E2 ubiquitin-conjugating enzyme]-L-cysteine + [acceptor protein]-L-lysine = [E2 ubiquitin-conjugating enzyme]-L-cysteine + N(6)-ubiquitinyl-[acceptor protein]-L-lysine.</text>
        <dbReference type="EC" id="2.3.2.26"/>
    </reaction>
</comment>
<dbReference type="EMBL" id="JAQQBS010001423">
    <property type="protein sequence ID" value="KAK0160837.1"/>
    <property type="molecule type" value="Genomic_DNA"/>
</dbReference>
<dbReference type="AlphaFoldDB" id="A0AA39CAA8"/>
<evidence type="ECO:0000256" key="6">
    <source>
        <dbReference type="ARBA" id="ARBA00023018"/>
    </source>
</evidence>
<evidence type="ECO:0000256" key="7">
    <source>
        <dbReference type="ARBA" id="ARBA00034105"/>
    </source>
</evidence>
<keyword evidence="13" id="KW-1185">Reference proteome</keyword>
<dbReference type="Gene3D" id="3.30.2160.10">
    <property type="entry name" value="Hect, E3 ligase catalytic domain"/>
    <property type="match status" value="1"/>
</dbReference>
<keyword evidence="5 10" id="KW-0833">Ubl conjugation pathway</keyword>
<dbReference type="SMART" id="SM00015">
    <property type="entry name" value="IQ"/>
    <property type="match status" value="1"/>
</dbReference>
<dbReference type="GO" id="GO:0014069">
    <property type="term" value="C:postsynaptic density"/>
    <property type="evidence" value="ECO:0007669"/>
    <property type="project" value="UniProtKB-SubCell"/>
</dbReference>
<evidence type="ECO:0000256" key="10">
    <source>
        <dbReference type="PROSITE-ProRule" id="PRU00104"/>
    </source>
</evidence>
<dbReference type="InterPro" id="IPR044611">
    <property type="entry name" value="E3A/B/C-like"/>
</dbReference>